<keyword evidence="1" id="KW-0677">Repeat</keyword>
<dbReference type="AlphaFoldDB" id="A0A1Q3BSN0"/>
<organism evidence="3 4">
    <name type="scientific">Cephalotus follicularis</name>
    <name type="common">Albany pitcher plant</name>
    <dbReference type="NCBI Taxonomy" id="3775"/>
    <lineage>
        <taxon>Eukaryota</taxon>
        <taxon>Viridiplantae</taxon>
        <taxon>Streptophyta</taxon>
        <taxon>Embryophyta</taxon>
        <taxon>Tracheophyta</taxon>
        <taxon>Spermatophyta</taxon>
        <taxon>Magnoliopsida</taxon>
        <taxon>eudicotyledons</taxon>
        <taxon>Gunneridae</taxon>
        <taxon>Pentapetalae</taxon>
        <taxon>rosids</taxon>
        <taxon>fabids</taxon>
        <taxon>Oxalidales</taxon>
        <taxon>Cephalotaceae</taxon>
        <taxon>Cephalotus</taxon>
    </lineage>
</organism>
<dbReference type="InterPro" id="IPR037104">
    <property type="entry name" value="Annexin_sf"/>
</dbReference>
<keyword evidence="2" id="KW-0041">Annexin</keyword>
<dbReference type="Proteomes" id="UP000187406">
    <property type="component" value="Unassembled WGS sequence"/>
</dbReference>
<proteinExistence type="predicted"/>
<accession>A0A1Q3BSN0</accession>
<evidence type="ECO:0000256" key="1">
    <source>
        <dbReference type="ARBA" id="ARBA00022737"/>
    </source>
</evidence>
<dbReference type="PROSITE" id="PS51897">
    <property type="entry name" value="ANNEXIN_2"/>
    <property type="match status" value="2"/>
</dbReference>
<evidence type="ECO:0000256" key="2">
    <source>
        <dbReference type="ARBA" id="ARBA00023216"/>
    </source>
</evidence>
<dbReference type="InterPro" id="IPR018502">
    <property type="entry name" value="Annexin_repeat"/>
</dbReference>
<dbReference type="SUPFAM" id="SSF47874">
    <property type="entry name" value="Annexin"/>
    <property type="match status" value="1"/>
</dbReference>
<dbReference type="GO" id="GO:0009409">
    <property type="term" value="P:response to cold"/>
    <property type="evidence" value="ECO:0007669"/>
    <property type="project" value="TreeGrafter"/>
</dbReference>
<gene>
    <name evidence="3" type="ORF">CFOL_v3_14473</name>
</gene>
<keyword evidence="4" id="KW-1185">Reference proteome</keyword>
<dbReference type="GO" id="GO:0001786">
    <property type="term" value="F:phosphatidylserine binding"/>
    <property type="evidence" value="ECO:0007669"/>
    <property type="project" value="TreeGrafter"/>
</dbReference>
<dbReference type="GO" id="GO:0009408">
    <property type="term" value="P:response to heat"/>
    <property type="evidence" value="ECO:0007669"/>
    <property type="project" value="TreeGrafter"/>
</dbReference>
<comment type="caution">
    <text evidence="3">The sequence shown here is derived from an EMBL/GenBank/DDBJ whole genome shotgun (WGS) entry which is preliminary data.</text>
</comment>
<dbReference type="STRING" id="3775.A0A1Q3BSN0"/>
<dbReference type="PANTHER" id="PTHR10502">
    <property type="entry name" value="ANNEXIN"/>
    <property type="match status" value="1"/>
</dbReference>
<dbReference type="OrthoDB" id="37886at2759"/>
<protein>
    <submittedName>
        <fullName evidence="3">Annexin domain-containing protein</fullName>
    </submittedName>
</protein>
<dbReference type="SMART" id="SM00335">
    <property type="entry name" value="ANX"/>
    <property type="match status" value="2"/>
</dbReference>
<dbReference type="GO" id="GO:0005544">
    <property type="term" value="F:calcium-dependent phospholipid binding"/>
    <property type="evidence" value="ECO:0007669"/>
    <property type="project" value="InterPro"/>
</dbReference>
<dbReference type="GO" id="GO:0005886">
    <property type="term" value="C:plasma membrane"/>
    <property type="evidence" value="ECO:0007669"/>
    <property type="project" value="TreeGrafter"/>
</dbReference>
<sequence length="205" mass="23249">MNEYHISFAYNLVGWGTDEKAIINVLAHQNATQRQQIMTAYNDIYHEDLVKRLESELSGDFGKAVYCWILDPTDSQAVLAHVAIKKSEPDYHVIVEIACVLSPEELLAVRRAYHHRYKRSSEEDEAAATSGDILLIMVNLQLLWALVSSFRYDGIEVNASLADKEAEILHNAIKDKALNHEEAIRILTTRSKLELIATFNSYSDD</sequence>
<dbReference type="EMBL" id="BDDD01000857">
    <property type="protein sequence ID" value="GAV70978.1"/>
    <property type="molecule type" value="Genomic_DNA"/>
</dbReference>
<dbReference type="InterPro" id="IPR001464">
    <property type="entry name" value="Annexin"/>
</dbReference>
<dbReference type="GO" id="GO:0005509">
    <property type="term" value="F:calcium ion binding"/>
    <property type="evidence" value="ECO:0007669"/>
    <property type="project" value="InterPro"/>
</dbReference>
<dbReference type="Pfam" id="PF00191">
    <property type="entry name" value="Annexin"/>
    <property type="match status" value="3"/>
</dbReference>
<dbReference type="Gene3D" id="1.10.220.10">
    <property type="entry name" value="Annexin"/>
    <property type="match status" value="3"/>
</dbReference>
<dbReference type="GO" id="GO:0009651">
    <property type="term" value="P:response to salt stress"/>
    <property type="evidence" value="ECO:0007669"/>
    <property type="project" value="TreeGrafter"/>
</dbReference>
<dbReference type="PRINTS" id="PR00196">
    <property type="entry name" value="ANNEXIN"/>
</dbReference>
<evidence type="ECO:0000313" key="4">
    <source>
        <dbReference type="Proteomes" id="UP000187406"/>
    </source>
</evidence>
<dbReference type="InParanoid" id="A0A1Q3BSN0"/>
<name>A0A1Q3BSN0_CEPFO</name>
<reference evidence="4" key="1">
    <citation type="submission" date="2016-04" db="EMBL/GenBank/DDBJ databases">
        <title>Cephalotus genome sequencing.</title>
        <authorList>
            <person name="Fukushima K."/>
            <person name="Hasebe M."/>
            <person name="Fang X."/>
        </authorList>
    </citation>
    <scope>NUCLEOTIDE SEQUENCE [LARGE SCALE GENOMIC DNA]</scope>
    <source>
        <strain evidence="4">cv. St1</strain>
    </source>
</reference>
<dbReference type="GO" id="GO:0005737">
    <property type="term" value="C:cytoplasm"/>
    <property type="evidence" value="ECO:0007669"/>
    <property type="project" value="TreeGrafter"/>
</dbReference>
<evidence type="ECO:0000313" key="3">
    <source>
        <dbReference type="EMBL" id="GAV70978.1"/>
    </source>
</evidence>
<dbReference type="GO" id="GO:0009414">
    <property type="term" value="P:response to water deprivation"/>
    <property type="evidence" value="ECO:0007669"/>
    <property type="project" value="TreeGrafter"/>
</dbReference>
<dbReference type="PANTHER" id="PTHR10502:SF204">
    <property type="entry name" value="ANNEXIN"/>
    <property type="match status" value="1"/>
</dbReference>